<keyword evidence="3" id="KW-1185">Reference proteome</keyword>
<feature type="transmembrane region" description="Helical" evidence="1">
    <location>
        <begin position="15"/>
        <end position="33"/>
    </location>
</feature>
<dbReference type="EMBL" id="AP023356">
    <property type="protein sequence ID" value="BCJ47203.1"/>
    <property type="molecule type" value="Genomic_DNA"/>
</dbReference>
<keyword evidence="1" id="KW-0812">Transmembrane</keyword>
<evidence type="ECO:0000313" key="2">
    <source>
        <dbReference type="EMBL" id="BCJ47203.1"/>
    </source>
</evidence>
<reference evidence="2 3" key="1">
    <citation type="submission" date="2020-08" db="EMBL/GenBank/DDBJ databases">
        <title>Whole genome shotgun sequence of Actinoplanes ianthinogenes NBRC 13996.</title>
        <authorList>
            <person name="Komaki H."/>
            <person name="Tamura T."/>
        </authorList>
    </citation>
    <scope>NUCLEOTIDE SEQUENCE [LARGE SCALE GENOMIC DNA]</scope>
    <source>
        <strain evidence="2 3">NBRC 13996</strain>
    </source>
</reference>
<proteinExistence type="predicted"/>
<gene>
    <name evidence="2" type="ORF">Aiant_78600</name>
</gene>
<evidence type="ECO:0000256" key="1">
    <source>
        <dbReference type="SAM" id="Phobius"/>
    </source>
</evidence>
<accession>A0ABM7M6J3</accession>
<evidence type="ECO:0000313" key="3">
    <source>
        <dbReference type="Proteomes" id="UP000676967"/>
    </source>
</evidence>
<keyword evidence="1" id="KW-1133">Transmembrane helix</keyword>
<protein>
    <submittedName>
        <fullName evidence="2">Uncharacterized protein</fullName>
    </submittedName>
</protein>
<dbReference type="Proteomes" id="UP000676967">
    <property type="component" value="Chromosome"/>
</dbReference>
<sequence length="211" mass="23691">MNVMSQVLLADPRPMAIWLILVLVSVPALLLLGNPEAMRDPVRTVLNALRVEQRRPVPAVWQVEEPAVAWREVAWEAEERADDAWRTWQQAEERVSRARAAAAFAAPESPRTAAEYADRERFLHRTVRGAVERGDLPVAALRAQWDPRLHPVEQELVLLRAVAAHRQRLFRQATADAAVVAARPIPAVTYAVRPVARRALNPFLGYGRMAV</sequence>
<organism evidence="2 3">
    <name type="scientific">Actinoplanes ianthinogenes</name>
    <dbReference type="NCBI Taxonomy" id="122358"/>
    <lineage>
        <taxon>Bacteria</taxon>
        <taxon>Bacillati</taxon>
        <taxon>Actinomycetota</taxon>
        <taxon>Actinomycetes</taxon>
        <taxon>Micromonosporales</taxon>
        <taxon>Micromonosporaceae</taxon>
        <taxon>Actinoplanes</taxon>
    </lineage>
</organism>
<name>A0ABM7M6J3_9ACTN</name>
<keyword evidence="1" id="KW-0472">Membrane</keyword>